<feature type="domain" description="Nudix hydrolase" evidence="5">
    <location>
        <begin position="38"/>
        <end position="172"/>
    </location>
</feature>
<dbReference type="Gene3D" id="3.90.79.10">
    <property type="entry name" value="Nucleoside Triphosphate Pyrophosphohydrolase"/>
    <property type="match status" value="1"/>
</dbReference>
<protein>
    <submittedName>
        <fullName evidence="6">NUDIX domain-containing protein</fullName>
    </submittedName>
</protein>
<gene>
    <name evidence="6" type="ORF">GCM10022386_10240</name>
</gene>
<accession>A0ABP7TMJ3</accession>
<evidence type="ECO:0000256" key="2">
    <source>
        <dbReference type="ARBA" id="ARBA00022801"/>
    </source>
</evidence>
<keyword evidence="2 4" id="KW-0378">Hydrolase</keyword>
<reference evidence="7" key="1">
    <citation type="journal article" date="2019" name="Int. J. Syst. Evol. Microbiol.">
        <title>The Global Catalogue of Microorganisms (GCM) 10K type strain sequencing project: providing services to taxonomists for standard genome sequencing and annotation.</title>
        <authorList>
            <consortium name="The Broad Institute Genomics Platform"/>
            <consortium name="The Broad Institute Genome Sequencing Center for Infectious Disease"/>
            <person name="Wu L."/>
            <person name="Ma J."/>
        </authorList>
    </citation>
    <scope>NUCLEOTIDE SEQUENCE [LARGE SCALE GENOMIC DNA]</scope>
    <source>
        <strain evidence="7">JCM 17064</strain>
    </source>
</reference>
<name>A0ABP7TMJ3_9FLAO</name>
<dbReference type="InterPro" id="IPR020084">
    <property type="entry name" value="NUDIX_hydrolase_CS"/>
</dbReference>
<comment type="similarity">
    <text evidence="4">Belongs to the Nudix hydrolase family.</text>
</comment>
<dbReference type="InterPro" id="IPR015797">
    <property type="entry name" value="NUDIX_hydrolase-like_dom_sf"/>
</dbReference>
<evidence type="ECO:0000313" key="7">
    <source>
        <dbReference type="Proteomes" id="UP001500968"/>
    </source>
</evidence>
<keyword evidence="7" id="KW-1185">Reference proteome</keyword>
<dbReference type="Pfam" id="PF00293">
    <property type="entry name" value="NUDIX"/>
    <property type="match status" value="1"/>
</dbReference>
<dbReference type="PRINTS" id="PR00502">
    <property type="entry name" value="NUDIXFAMILY"/>
</dbReference>
<keyword evidence="3" id="KW-0460">Magnesium</keyword>
<dbReference type="CDD" id="cd04681">
    <property type="entry name" value="NUDIX_Hydrolase"/>
    <property type="match status" value="1"/>
</dbReference>
<dbReference type="InterPro" id="IPR020476">
    <property type="entry name" value="Nudix_hydrolase"/>
</dbReference>
<dbReference type="PANTHER" id="PTHR43222">
    <property type="entry name" value="NUDIX HYDROLASE 23"/>
    <property type="match status" value="1"/>
</dbReference>
<dbReference type="PROSITE" id="PS51462">
    <property type="entry name" value="NUDIX"/>
    <property type="match status" value="1"/>
</dbReference>
<dbReference type="Proteomes" id="UP001500968">
    <property type="component" value="Unassembled WGS sequence"/>
</dbReference>
<sequence length="175" mass="20121">MTAGTNFFNYCPSCSSTNFEYNNNFKFYCYDCDFVLYHNIAATVALVFTFDNKILFTVRNVDPDKGKLDLPGGFIDPNETAEEAACREIAEELGLKIKPSDLKYITTSPNNYLYKNVAYRTLDIFYECRLTNDAITINAKDEIQQLVWLKRDAIDLDAIGFISIRKVIQDHYLIN</sequence>
<evidence type="ECO:0000313" key="6">
    <source>
        <dbReference type="EMBL" id="GAA4028542.1"/>
    </source>
</evidence>
<dbReference type="EMBL" id="BAABCR010000013">
    <property type="protein sequence ID" value="GAA4028542.1"/>
    <property type="molecule type" value="Genomic_DNA"/>
</dbReference>
<evidence type="ECO:0000256" key="4">
    <source>
        <dbReference type="RuleBase" id="RU003476"/>
    </source>
</evidence>
<dbReference type="PANTHER" id="PTHR43222:SF2">
    <property type="entry name" value="NUDIX HYDROLASE 23, CHLOROPLASTIC"/>
    <property type="match status" value="1"/>
</dbReference>
<dbReference type="InterPro" id="IPR000086">
    <property type="entry name" value="NUDIX_hydrolase_dom"/>
</dbReference>
<dbReference type="SUPFAM" id="SSF55811">
    <property type="entry name" value="Nudix"/>
    <property type="match status" value="1"/>
</dbReference>
<dbReference type="RefSeq" id="WP_324690626.1">
    <property type="nucleotide sequence ID" value="NZ_BAABCR010000013.1"/>
</dbReference>
<comment type="caution">
    <text evidence="6">The sequence shown here is derived from an EMBL/GenBank/DDBJ whole genome shotgun (WGS) entry which is preliminary data.</text>
</comment>
<comment type="cofactor">
    <cofactor evidence="1">
        <name>Mg(2+)</name>
        <dbReference type="ChEBI" id="CHEBI:18420"/>
    </cofactor>
</comment>
<evidence type="ECO:0000259" key="5">
    <source>
        <dbReference type="PROSITE" id="PS51462"/>
    </source>
</evidence>
<organism evidence="6 7">
    <name type="scientific">Flavobacterium cheonhonense</name>
    <dbReference type="NCBI Taxonomy" id="706185"/>
    <lineage>
        <taxon>Bacteria</taxon>
        <taxon>Pseudomonadati</taxon>
        <taxon>Bacteroidota</taxon>
        <taxon>Flavobacteriia</taxon>
        <taxon>Flavobacteriales</taxon>
        <taxon>Flavobacteriaceae</taxon>
        <taxon>Flavobacterium</taxon>
    </lineage>
</organism>
<evidence type="ECO:0000256" key="3">
    <source>
        <dbReference type="ARBA" id="ARBA00022842"/>
    </source>
</evidence>
<dbReference type="PROSITE" id="PS00893">
    <property type="entry name" value="NUDIX_BOX"/>
    <property type="match status" value="1"/>
</dbReference>
<evidence type="ECO:0000256" key="1">
    <source>
        <dbReference type="ARBA" id="ARBA00001946"/>
    </source>
</evidence>
<proteinExistence type="inferred from homology"/>